<dbReference type="CDD" id="cd01907">
    <property type="entry name" value="GlxB"/>
    <property type="match status" value="1"/>
</dbReference>
<dbReference type="Pfam" id="PF00310">
    <property type="entry name" value="GATase_2"/>
    <property type="match status" value="1"/>
</dbReference>
<comment type="caution">
    <text evidence="4">The sequence shown here is derived from an EMBL/GenBank/DDBJ whole genome shotgun (WGS) entry which is preliminary data.</text>
</comment>
<accession>A0A0F9RZM3</accession>
<dbReference type="PROSITE" id="PS51278">
    <property type="entry name" value="GATASE_TYPE_2"/>
    <property type="match status" value="1"/>
</dbReference>
<sequence length="370" mass="41680">MLKPPYNEKDISGCAVTGIMDITGKRFSSDEIVTSISCMRDRSNGLGGGFAAYGIYPEYKDYYAFHMMYLNTDRRYDVEEYLNKKFSIIASEKIPTAKVATIGESPILWRYFLSVEDKPANISEEDFVVKTVMEINSNVEGAFVASSGKNMGVFKGVGYPEDIARFYKLDEYEGYIWLSHGRFPTNTVGWWGGAHPFNILNWSVVHNGELSSYGINARNLEMYGYKCNLKTDTEVVAYTIDLLMRKHGLPLDIVAKIIAAPLWSEIDNADEKEKNLLTRLRQTYSSLLLNGPFSFIIANNEQMIGITDRIRLRPLIAGQKGNKVYISTEEAAIRAVESDLNEFIVPRGGEPIVAKLKPKKLKKKAVIVQN</sequence>
<dbReference type="SUPFAM" id="SSF56235">
    <property type="entry name" value="N-terminal nucleophile aminohydrolases (Ntn hydrolases)"/>
    <property type="match status" value="1"/>
</dbReference>
<evidence type="ECO:0000256" key="1">
    <source>
        <dbReference type="ARBA" id="ARBA00022679"/>
    </source>
</evidence>
<dbReference type="InterPro" id="IPR012375">
    <property type="entry name" value="Glu_synth_lsu_1"/>
</dbReference>
<protein>
    <recommendedName>
        <fullName evidence="3">Glutamine amidotransferase type-2 domain-containing protein</fullName>
    </recommendedName>
</protein>
<proteinExistence type="predicted"/>
<dbReference type="EMBL" id="LAZR01000701">
    <property type="protein sequence ID" value="KKN60269.1"/>
    <property type="molecule type" value="Genomic_DNA"/>
</dbReference>
<dbReference type="AlphaFoldDB" id="A0A0F9RZM3"/>
<dbReference type="InterPro" id="IPR017932">
    <property type="entry name" value="GATase_2_dom"/>
</dbReference>
<evidence type="ECO:0000256" key="2">
    <source>
        <dbReference type="ARBA" id="ARBA00022962"/>
    </source>
</evidence>
<evidence type="ECO:0000259" key="3">
    <source>
        <dbReference type="PROSITE" id="PS51278"/>
    </source>
</evidence>
<reference evidence="4" key="1">
    <citation type="journal article" date="2015" name="Nature">
        <title>Complex archaea that bridge the gap between prokaryotes and eukaryotes.</title>
        <authorList>
            <person name="Spang A."/>
            <person name="Saw J.H."/>
            <person name="Jorgensen S.L."/>
            <person name="Zaremba-Niedzwiedzka K."/>
            <person name="Martijn J."/>
            <person name="Lind A.E."/>
            <person name="van Eijk R."/>
            <person name="Schleper C."/>
            <person name="Guy L."/>
            <person name="Ettema T.J."/>
        </authorList>
    </citation>
    <scope>NUCLEOTIDE SEQUENCE</scope>
</reference>
<evidence type="ECO:0000313" key="4">
    <source>
        <dbReference type="EMBL" id="KKN60269.1"/>
    </source>
</evidence>
<gene>
    <name evidence="4" type="ORF">LCGC14_0533920</name>
</gene>
<dbReference type="PIRSF" id="PIRSF018774">
    <property type="entry name" value="GOGAT_lg_dom1"/>
    <property type="match status" value="1"/>
</dbReference>
<dbReference type="Gene3D" id="3.60.20.10">
    <property type="entry name" value="Glutamine Phosphoribosylpyrophosphate, subunit 1, domain 1"/>
    <property type="match status" value="1"/>
</dbReference>
<organism evidence="4">
    <name type="scientific">marine sediment metagenome</name>
    <dbReference type="NCBI Taxonomy" id="412755"/>
    <lineage>
        <taxon>unclassified sequences</taxon>
        <taxon>metagenomes</taxon>
        <taxon>ecological metagenomes</taxon>
    </lineage>
</organism>
<dbReference type="InterPro" id="IPR029055">
    <property type="entry name" value="Ntn_hydrolases_N"/>
</dbReference>
<keyword evidence="2" id="KW-0315">Glutamine amidotransferase</keyword>
<dbReference type="GO" id="GO:0016740">
    <property type="term" value="F:transferase activity"/>
    <property type="evidence" value="ECO:0007669"/>
    <property type="project" value="UniProtKB-KW"/>
</dbReference>
<keyword evidence="1" id="KW-0808">Transferase</keyword>
<feature type="domain" description="Glutamine amidotransferase type-2" evidence="3">
    <location>
        <begin position="14"/>
        <end position="357"/>
    </location>
</feature>
<name>A0A0F9RZM3_9ZZZZ</name>
<dbReference type="PANTHER" id="PTHR11907">
    <property type="entry name" value="AMIDOPHOSPHORIBOSYLTRANSFERASE"/>
    <property type="match status" value="1"/>
</dbReference>